<dbReference type="EMBL" id="FQXR01000004">
    <property type="protein sequence ID" value="SHH77836.1"/>
    <property type="molecule type" value="Genomic_DNA"/>
</dbReference>
<evidence type="ECO:0000256" key="1">
    <source>
        <dbReference type="SAM" id="Phobius"/>
    </source>
</evidence>
<dbReference type="OrthoDB" id="9784844at2"/>
<feature type="transmembrane region" description="Helical" evidence="1">
    <location>
        <begin position="145"/>
        <end position="164"/>
    </location>
</feature>
<keyword evidence="1" id="KW-1133">Transmembrane helix</keyword>
<feature type="transmembrane region" description="Helical" evidence="1">
    <location>
        <begin position="89"/>
        <end position="107"/>
    </location>
</feature>
<dbReference type="PANTHER" id="PTHR40076">
    <property type="entry name" value="MEMBRANE PROTEIN-RELATED"/>
    <property type="match status" value="1"/>
</dbReference>
<protein>
    <recommendedName>
        <fullName evidence="4">DUF975 family protein</fullName>
    </recommendedName>
</protein>
<name>A0A1M5VRE1_9FIRM</name>
<proteinExistence type="predicted"/>
<reference evidence="2 3" key="1">
    <citation type="submission" date="2016-11" db="EMBL/GenBank/DDBJ databases">
        <authorList>
            <person name="Jaros S."/>
            <person name="Januszkiewicz K."/>
            <person name="Wedrychowicz H."/>
        </authorList>
    </citation>
    <scope>NUCLEOTIDE SEQUENCE [LARGE SCALE GENOMIC DNA]</scope>
    <source>
        <strain evidence="2 3">DSM 13106</strain>
    </source>
</reference>
<evidence type="ECO:0000313" key="3">
    <source>
        <dbReference type="Proteomes" id="UP000184389"/>
    </source>
</evidence>
<gene>
    <name evidence="2" type="ORF">SAMN02745180_01019</name>
</gene>
<dbReference type="PANTHER" id="PTHR40076:SF1">
    <property type="entry name" value="MEMBRANE PROTEIN"/>
    <property type="match status" value="1"/>
</dbReference>
<evidence type="ECO:0000313" key="2">
    <source>
        <dbReference type="EMBL" id="SHH77836.1"/>
    </source>
</evidence>
<organism evidence="2 3">
    <name type="scientific">Sporanaerobacter acetigenes DSM 13106</name>
    <dbReference type="NCBI Taxonomy" id="1123281"/>
    <lineage>
        <taxon>Bacteria</taxon>
        <taxon>Bacillati</taxon>
        <taxon>Bacillota</taxon>
        <taxon>Tissierellia</taxon>
        <taxon>Tissierellales</taxon>
        <taxon>Sporanaerobacteraceae</taxon>
        <taxon>Sporanaerobacter</taxon>
    </lineage>
</organism>
<dbReference type="InterPro" id="IPR010380">
    <property type="entry name" value="DUF975"/>
</dbReference>
<dbReference type="Pfam" id="PF06161">
    <property type="entry name" value="DUF975"/>
    <property type="match status" value="1"/>
</dbReference>
<keyword evidence="1" id="KW-0472">Membrane</keyword>
<keyword evidence="1" id="KW-0812">Transmembrane</keyword>
<dbReference type="AlphaFoldDB" id="A0A1M5VRE1"/>
<feature type="transmembrane region" description="Helical" evidence="1">
    <location>
        <begin position="209"/>
        <end position="227"/>
    </location>
</feature>
<sequence>MWSRESIKAYAKDFLRKHYWKAFLVCIIVSLAGRTSTSNQLEVVDRYSQYPMIDEIMNKVGIEFKNPVLNFTIRKFGGSPVFYLDKGTFLFISIFFIAISIILGYALEVGRARFFLKGFEGDASIENLFSTFNRKEYFSILKTQFLRDLYTILWTLLFIIPGIIKSYEYRLVPYILSEEPELSSKEAITKSRNMTDGHKWNMFVLDLSFIGWELLGFLFFGIGGIFVNPYKEATYSRLYNILSDDYGIDDDLVLE</sequence>
<evidence type="ECO:0008006" key="4">
    <source>
        <dbReference type="Google" id="ProtNLM"/>
    </source>
</evidence>
<dbReference type="RefSeq" id="WP_072743683.1">
    <property type="nucleotide sequence ID" value="NZ_FQXR01000004.1"/>
</dbReference>
<accession>A0A1M5VRE1</accession>
<keyword evidence="3" id="KW-1185">Reference proteome</keyword>
<dbReference type="Proteomes" id="UP000184389">
    <property type="component" value="Unassembled WGS sequence"/>
</dbReference>